<name>A0A699KBW7_TANCI</name>
<comment type="caution">
    <text evidence="1">The sequence shown here is derived from an EMBL/GenBank/DDBJ whole genome shotgun (WGS) entry which is preliminary data.</text>
</comment>
<evidence type="ECO:0000313" key="1">
    <source>
        <dbReference type="EMBL" id="GFA83028.1"/>
    </source>
</evidence>
<dbReference type="EMBL" id="BKCJ010496118">
    <property type="protein sequence ID" value="GFA83028.1"/>
    <property type="molecule type" value="Genomic_DNA"/>
</dbReference>
<reference evidence="1" key="1">
    <citation type="journal article" date="2019" name="Sci. Rep.">
        <title>Draft genome of Tanacetum cinerariifolium, the natural source of mosquito coil.</title>
        <authorList>
            <person name="Yamashiro T."/>
            <person name="Shiraishi A."/>
            <person name="Satake H."/>
            <person name="Nakayama K."/>
        </authorList>
    </citation>
    <scope>NUCLEOTIDE SEQUENCE</scope>
</reference>
<proteinExistence type="predicted"/>
<protein>
    <submittedName>
        <fullName evidence="1">Uncharacterized protein</fullName>
    </submittedName>
</protein>
<organism evidence="1">
    <name type="scientific">Tanacetum cinerariifolium</name>
    <name type="common">Dalmatian daisy</name>
    <name type="synonym">Chrysanthemum cinerariifolium</name>
    <dbReference type="NCBI Taxonomy" id="118510"/>
    <lineage>
        <taxon>Eukaryota</taxon>
        <taxon>Viridiplantae</taxon>
        <taxon>Streptophyta</taxon>
        <taxon>Embryophyta</taxon>
        <taxon>Tracheophyta</taxon>
        <taxon>Spermatophyta</taxon>
        <taxon>Magnoliopsida</taxon>
        <taxon>eudicotyledons</taxon>
        <taxon>Gunneridae</taxon>
        <taxon>Pentapetalae</taxon>
        <taxon>asterids</taxon>
        <taxon>campanulids</taxon>
        <taxon>Asterales</taxon>
        <taxon>Asteraceae</taxon>
        <taxon>Asteroideae</taxon>
        <taxon>Anthemideae</taxon>
        <taxon>Anthemidinae</taxon>
        <taxon>Tanacetum</taxon>
    </lineage>
</organism>
<gene>
    <name evidence="1" type="ORF">Tci_655000</name>
</gene>
<accession>A0A699KBW7</accession>
<sequence length="118" mass="13792">MVRSDKLFGSASLRLNEIQLKRHEKTQHELTIEEDGKILETLKKMDSCKEDAANVDKLDLLLQMKKVQIIKKRKLGSSIIKSVLGWNRKSMSWKSCWRWVIVWRTTLLIVRLPMPCGD</sequence>
<dbReference type="AlphaFoldDB" id="A0A699KBW7"/>